<keyword evidence="2" id="KW-0378">Hydrolase</keyword>
<evidence type="ECO:0000259" key="1">
    <source>
        <dbReference type="Pfam" id="PF00561"/>
    </source>
</evidence>
<dbReference type="PANTHER" id="PTHR43798">
    <property type="entry name" value="MONOACYLGLYCEROL LIPASE"/>
    <property type="match status" value="1"/>
</dbReference>
<protein>
    <submittedName>
        <fullName evidence="2">3-oxoadipate enol-lactone hydrolase protein</fullName>
    </submittedName>
</protein>
<organism evidence="2 3">
    <name type="scientific">Pseudomonas syringae pv. delphinii</name>
    <dbReference type="NCBI Taxonomy" id="192088"/>
    <lineage>
        <taxon>Bacteria</taxon>
        <taxon>Pseudomonadati</taxon>
        <taxon>Pseudomonadota</taxon>
        <taxon>Gammaproteobacteria</taxon>
        <taxon>Pseudomonadales</taxon>
        <taxon>Pseudomonadaceae</taxon>
        <taxon>Pseudomonas</taxon>
    </lineage>
</organism>
<evidence type="ECO:0000313" key="2">
    <source>
        <dbReference type="EMBL" id="RMQ21316.1"/>
    </source>
</evidence>
<dbReference type="AlphaFoldDB" id="A0A3M4JWJ3"/>
<dbReference type="PRINTS" id="PR00111">
    <property type="entry name" value="ABHYDROLASE"/>
</dbReference>
<proteinExistence type="predicted"/>
<dbReference type="FunFam" id="3.40.50.1820:FF:000356">
    <property type="entry name" value="3-oxoadipate enol-lactone hydrolase family protein"/>
    <property type="match status" value="1"/>
</dbReference>
<sequence>MKACARTTSPWKCTSKIRHAPTKSSSSWALPTADVCTRALAIAISIWKNWPLKRLSNPPLSTSAQERSMIQLTAERTPAGTSYLATGQGHPVVLIHGVGLNKEMWGGQIVGLAPHYRVIAYDMLGHGASPRPDPDTGLPGYAEQLRELLAHLGVPQASVVGFSMGGLVARAFALQFPQLLSGLVILNSVFNRSPEQRAGVIARTSQAAEHGPDANAGEALSRWFSHEYQAANPAQIAAIRQNLASNDPQGYLTTYKLFATQDMYRAEDLGDIRAPTLIATGELDPGSTPGMARELAMRISGADVAILPDQRHMMPVESPRLVNQVLLGFFEKIGLANPASADSSIKGSVA</sequence>
<dbReference type="GO" id="GO:0016787">
    <property type="term" value="F:hydrolase activity"/>
    <property type="evidence" value="ECO:0007669"/>
    <property type="project" value="UniProtKB-KW"/>
</dbReference>
<dbReference type="InterPro" id="IPR000073">
    <property type="entry name" value="AB_hydrolase_1"/>
</dbReference>
<accession>A0A3M4JWJ3</accession>
<dbReference type="Pfam" id="PF00561">
    <property type="entry name" value="Abhydrolase_1"/>
    <property type="match status" value="1"/>
</dbReference>
<gene>
    <name evidence="2" type="ORF">ALQ08_04926</name>
</gene>
<comment type="caution">
    <text evidence="2">The sequence shown here is derived from an EMBL/GenBank/DDBJ whole genome shotgun (WGS) entry which is preliminary data.</text>
</comment>
<name>A0A3M4JWJ3_9PSED</name>
<dbReference type="PANTHER" id="PTHR43798:SF33">
    <property type="entry name" value="HYDROLASE, PUTATIVE (AFU_ORTHOLOGUE AFUA_2G14860)-RELATED"/>
    <property type="match status" value="1"/>
</dbReference>
<evidence type="ECO:0000313" key="3">
    <source>
        <dbReference type="Proteomes" id="UP000269044"/>
    </source>
</evidence>
<dbReference type="Proteomes" id="UP000269044">
    <property type="component" value="Unassembled WGS sequence"/>
</dbReference>
<reference evidence="2 3" key="1">
    <citation type="submission" date="2018-08" db="EMBL/GenBank/DDBJ databases">
        <title>Recombination of ecologically and evolutionarily significant loci maintains genetic cohesion in the Pseudomonas syringae species complex.</title>
        <authorList>
            <person name="Dillon M."/>
            <person name="Thakur S."/>
            <person name="Almeida R.N.D."/>
            <person name="Weir B.S."/>
            <person name="Guttman D.S."/>
        </authorList>
    </citation>
    <scope>NUCLEOTIDE SEQUENCE [LARGE SCALE GENOMIC DNA]</scope>
    <source>
        <strain evidence="2 3">ICMP 13052</strain>
    </source>
</reference>
<feature type="domain" description="AB hydrolase-1" evidence="1">
    <location>
        <begin position="91"/>
        <end position="317"/>
    </location>
</feature>
<dbReference type="InterPro" id="IPR029058">
    <property type="entry name" value="AB_hydrolase_fold"/>
</dbReference>
<dbReference type="SUPFAM" id="SSF53474">
    <property type="entry name" value="alpha/beta-Hydrolases"/>
    <property type="match status" value="1"/>
</dbReference>
<dbReference type="GO" id="GO:0016020">
    <property type="term" value="C:membrane"/>
    <property type="evidence" value="ECO:0007669"/>
    <property type="project" value="TreeGrafter"/>
</dbReference>
<dbReference type="Gene3D" id="3.40.50.1820">
    <property type="entry name" value="alpha/beta hydrolase"/>
    <property type="match status" value="1"/>
</dbReference>
<dbReference type="EMBL" id="RBRA01000226">
    <property type="protein sequence ID" value="RMQ21316.1"/>
    <property type="molecule type" value="Genomic_DNA"/>
</dbReference>
<dbReference type="InterPro" id="IPR050266">
    <property type="entry name" value="AB_hydrolase_sf"/>
</dbReference>